<keyword evidence="14" id="KW-0325">Glycoprotein</keyword>
<keyword evidence="7" id="KW-0677">Repeat</keyword>
<dbReference type="InterPro" id="IPR001245">
    <property type="entry name" value="Ser-Thr/Tyr_kinase_cat_dom"/>
</dbReference>
<keyword evidence="13" id="KW-0675">Receptor</keyword>
<keyword evidence="5" id="KW-0812">Transmembrane</keyword>
<dbReference type="PROSITE" id="PS51473">
    <property type="entry name" value="GNK2"/>
    <property type="match status" value="2"/>
</dbReference>
<organism evidence="19 20">
    <name type="scientific">Eruca vesicaria subsp. sativa</name>
    <name type="common">Garden rocket</name>
    <name type="synonym">Eruca sativa</name>
    <dbReference type="NCBI Taxonomy" id="29727"/>
    <lineage>
        <taxon>Eukaryota</taxon>
        <taxon>Viridiplantae</taxon>
        <taxon>Streptophyta</taxon>
        <taxon>Embryophyta</taxon>
        <taxon>Tracheophyta</taxon>
        <taxon>Spermatophyta</taxon>
        <taxon>Magnoliopsida</taxon>
        <taxon>eudicotyledons</taxon>
        <taxon>Gunneridae</taxon>
        <taxon>Pentapetalae</taxon>
        <taxon>rosids</taxon>
        <taxon>malvids</taxon>
        <taxon>Brassicales</taxon>
        <taxon>Brassicaceae</taxon>
        <taxon>Brassiceae</taxon>
        <taxon>Eruca</taxon>
    </lineage>
</organism>
<dbReference type="Pfam" id="PF01657">
    <property type="entry name" value="Stress-antifung"/>
    <property type="match status" value="2"/>
</dbReference>
<keyword evidence="12" id="KW-0472">Membrane</keyword>
<keyword evidence="9" id="KW-0418">Kinase</keyword>
<dbReference type="InterPro" id="IPR000719">
    <property type="entry name" value="Prot_kinase_dom"/>
</dbReference>
<dbReference type="FunFam" id="1.10.510.10:FF:000343">
    <property type="entry name" value="Cysteine-rich receptor-like protein kinase 28"/>
    <property type="match status" value="1"/>
</dbReference>
<feature type="domain" description="Gnk2-homologous" evidence="18">
    <location>
        <begin position="137"/>
        <end position="244"/>
    </location>
</feature>
<proteinExistence type="predicted"/>
<evidence type="ECO:0000256" key="11">
    <source>
        <dbReference type="ARBA" id="ARBA00022989"/>
    </source>
</evidence>
<evidence type="ECO:0000256" key="3">
    <source>
        <dbReference type="ARBA" id="ARBA00022553"/>
    </source>
</evidence>
<dbReference type="PROSITE" id="PS50011">
    <property type="entry name" value="PROTEIN_KINASE_DOM"/>
    <property type="match status" value="1"/>
</dbReference>
<evidence type="ECO:0000256" key="9">
    <source>
        <dbReference type="ARBA" id="ARBA00022777"/>
    </source>
</evidence>
<evidence type="ECO:0000256" key="4">
    <source>
        <dbReference type="ARBA" id="ARBA00022679"/>
    </source>
</evidence>
<dbReference type="Proteomes" id="UP001642260">
    <property type="component" value="Unassembled WGS sequence"/>
</dbReference>
<accession>A0ABC8LUQ7</accession>
<keyword evidence="11" id="KW-1133">Transmembrane helix</keyword>
<keyword evidence="20" id="KW-1185">Reference proteome</keyword>
<dbReference type="InterPro" id="IPR038408">
    <property type="entry name" value="GNK2_sf"/>
</dbReference>
<dbReference type="Gene3D" id="3.30.200.20">
    <property type="entry name" value="Phosphorylase Kinase, domain 1"/>
    <property type="match status" value="1"/>
</dbReference>
<dbReference type="CDD" id="cd23509">
    <property type="entry name" value="Gnk2-like"/>
    <property type="match status" value="2"/>
</dbReference>
<keyword evidence="2" id="KW-0723">Serine/threonine-protein kinase</keyword>
<dbReference type="GO" id="GO:0005524">
    <property type="term" value="F:ATP binding"/>
    <property type="evidence" value="ECO:0007669"/>
    <property type="project" value="UniProtKB-UniRule"/>
</dbReference>
<evidence type="ECO:0000313" key="20">
    <source>
        <dbReference type="Proteomes" id="UP001642260"/>
    </source>
</evidence>
<name>A0ABC8LUQ7_ERUVS</name>
<evidence type="ECO:0000256" key="14">
    <source>
        <dbReference type="ARBA" id="ARBA00023180"/>
    </source>
</evidence>
<dbReference type="AlphaFoldDB" id="A0ABC8LUQ7"/>
<feature type="domain" description="Protein kinase" evidence="17">
    <location>
        <begin position="339"/>
        <end position="611"/>
    </location>
</feature>
<keyword evidence="4" id="KW-0808">Transferase</keyword>
<dbReference type="FunFam" id="3.30.200.20:FF:000142">
    <property type="entry name" value="Cysteine-rich receptor-like protein kinase 10"/>
    <property type="match status" value="1"/>
</dbReference>
<keyword evidence="10 15" id="KW-0067">ATP-binding</keyword>
<dbReference type="EMBL" id="CAKOAT010740709">
    <property type="protein sequence ID" value="CAH8387126.1"/>
    <property type="molecule type" value="Genomic_DNA"/>
</dbReference>
<dbReference type="CDD" id="cd14066">
    <property type="entry name" value="STKc_IRAK"/>
    <property type="match status" value="1"/>
</dbReference>
<evidence type="ECO:0000313" key="19">
    <source>
        <dbReference type="EMBL" id="CAH8387126.1"/>
    </source>
</evidence>
<evidence type="ECO:0000256" key="7">
    <source>
        <dbReference type="ARBA" id="ARBA00022737"/>
    </source>
</evidence>
<dbReference type="InterPro" id="IPR008271">
    <property type="entry name" value="Ser/Thr_kinase_AS"/>
</dbReference>
<evidence type="ECO:0000259" key="18">
    <source>
        <dbReference type="PROSITE" id="PS51473"/>
    </source>
</evidence>
<evidence type="ECO:0000256" key="16">
    <source>
        <dbReference type="SAM" id="SignalP"/>
    </source>
</evidence>
<dbReference type="PROSITE" id="PS00108">
    <property type="entry name" value="PROTEIN_KINASE_ST"/>
    <property type="match status" value="1"/>
</dbReference>
<dbReference type="GO" id="GO:0009737">
    <property type="term" value="P:response to abscisic acid"/>
    <property type="evidence" value="ECO:0007669"/>
    <property type="project" value="UniProtKB-ARBA"/>
</dbReference>
<evidence type="ECO:0000256" key="1">
    <source>
        <dbReference type="ARBA" id="ARBA00004167"/>
    </source>
</evidence>
<keyword evidence="6 16" id="KW-0732">Signal</keyword>
<evidence type="ECO:0000259" key="17">
    <source>
        <dbReference type="PROSITE" id="PS50011"/>
    </source>
</evidence>
<reference evidence="19 20" key="1">
    <citation type="submission" date="2022-03" db="EMBL/GenBank/DDBJ databases">
        <authorList>
            <person name="Macdonald S."/>
            <person name="Ahmed S."/>
            <person name="Newling K."/>
        </authorList>
    </citation>
    <scope>NUCLEOTIDE SEQUENCE [LARGE SCALE GENOMIC DNA]</scope>
</reference>
<evidence type="ECO:0000256" key="8">
    <source>
        <dbReference type="ARBA" id="ARBA00022741"/>
    </source>
</evidence>
<keyword evidence="8 15" id="KW-0547">Nucleotide-binding</keyword>
<evidence type="ECO:0000256" key="13">
    <source>
        <dbReference type="ARBA" id="ARBA00023170"/>
    </source>
</evidence>
<dbReference type="SUPFAM" id="SSF56112">
    <property type="entry name" value="Protein kinase-like (PK-like)"/>
    <property type="match status" value="1"/>
</dbReference>
<feature type="signal peptide" evidence="16">
    <location>
        <begin position="1"/>
        <end position="23"/>
    </location>
</feature>
<evidence type="ECO:0000256" key="10">
    <source>
        <dbReference type="ARBA" id="ARBA00022840"/>
    </source>
</evidence>
<dbReference type="FunFam" id="3.30.430.20:FF:000007">
    <property type="entry name" value="Cysteine-rich receptor-like protein kinase 11"/>
    <property type="match status" value="1"/>
</dbReference>
<dbReference type="PANTHER" id="PTHR27002">
    <property type="entry name" value="RECEPTOR-LIKE SERINE/THREONINE-PROTEIN KINASE SD1-8"/>
    <property type="match status" value="1"/>
</dbReference>
<protein>
    <submittedName>
        <fullName evidence="19">Uncharacterized protein</fullName>
    </submittedName>
</protein>
<dbReference type="PANTHER" id="PTHR27002:SF698">
    <property type="entry name" value="CYSTEINE-RICH RECEPTOR-LIKE PROTEIN KINASE 38"/>
    <property type="match status" value="1"/>
</dbReference>
<evidence type="ECO:0000256" key="12">
    <source>
        <dbReference type="ARBA" id="ARBA00023136"/>
    </source>
</evidence>
<dbReference type="Gene3D" id="1.10.510.10">
    <property type="entry name" value="Transferase(Phosphotransferase) domain 1"/>
    <property type="match status" value="1"/>
</dbReference>
<keyword evidence="3" id="KW-0597">Phosphoprotein</keyword>
<dbReference type="GO" id="GO:0004674">
    <property type="term" value="F:protein serine/threonine kinase activity"/>
    <property type="evidence" value="ECO:0007669"/>
    <property type="project" value="UniProtKB-KW"/>
</dbReference>
<dbReference type="SMART" id="SM00220">
    <property type="entry name" value="S_TKc"/>
    <property type="match status" value="1"/>
</dbReference>
<dbReference type="GO" id="GO:0016020">
    <property type="term" value="C:membrane"/>
    <property type="evidence" value="ECO:0007669"/>
    <property type="project" value="UniProtKB-SubCell"/>
</dbReference>
<evidence type="ECO:0000256" key="6">
    <source>
        <dbReference type="ARBA" id="ARBA00022729"/>
    </source>
</evidence>
<sequence length="655" mass="73753">MKNIASIFLSISLLFQTFNGVKAGFLCVGDTFLANSSYRQNRDSLFSSLASQVITNRGFYNASLNSVHAVSLCRRGYERQACINCVEKAIRLIKTSCSDKVDSFNWNGDDADQVSCFVRTTNHSTFQKLELGPATRDASNLDIDSSKNMTLFRQEWEATVNRTLADATVNTSASVLKYYGVVNAEFVEFPNVYMMMQCTPDITSGECKRCLEECVTYFRDVSWGKQGGTVGRPSCLFRWDLYSFYGAFANKTRVPAPPRPLIPQAQPISLTSLKELIVRLRNRKKKLVVCSYYFQVSFYDVSVLISFVWLVCTEDDCISDSQFMLRFDLSMVLLATGDFSPENKIGQGGFGSVYKGILPSGEEIAVKRLKRGSGQGGIEFRNEVLLLTRLQHRNLVKLLGFCSEGEEDILIYEHVPNSSLDHFIFNEEKRVLLTWNVRYRIIEGVARGLIYLHEDSQLRIIHRDLKASNILLDAEMNPKVSDFGMARLFNMDQTRGVTRRRVGTFGYMAPEYIKNGRFSAKTDVYSFGVVLLEMITGQSNKNYFESLGLPAYAWKCWVAGEAVRIIDPVLSRTPTNEILRFIHIGLLCVQENVAKRPTMSLVIQWLGSDTIAIPLPTIAAFTMTELHRTDAMDQAKGEAGTLSLNKLSVSELSPR</sequence>
<feature type="binding site" evidence="15">
    <location>
        <position position="367"/>
    </location>
    <ligand>
        <name>ATP</name>
        <dbReference type="ChEBI" id="CHEBI:30616"/>
    </ligand>
</feature>
<evidence type="ECO:0000256" key="15">
    <source>
        <dbReference type="PROSITE-ProRule" id="PRU10141"/>
    </source>
</evidence>
<dbReference type="InterPro" id="IPR017441">
    <property type="entry name" value="Protein_kinase_ATP_BS"/>
</dbReference>
<dbReference type="PROSITE" id="PS00107">
    <property type="entry name" value="PROTEIN_KINASE_ATP"/>
    <property type="match status" value="1"/>
</dbReference>
<dbReference type="Gene3D" id="3.30.430.20">
    <property type="entry name" value="Gnk2 domain, C-X8-C-X2-C motif"/>
    <property type="match status" value="2"/>
</dbReference>
<dbReference type="Pfam" id="PF07714">
    <property type="entry name" value="PK_Tyr_Ser-Thr"/>
    <property type="match status" value="1"/>
</dbReference>
<feature type="domain" description="Gnk2-homologous" evidence="18">
    <location>
        <begin position="20"/>
        <end position="125"/>
    </location>
</feature>
<gene>
    <name evidence="19" type="ORF">ERUC_LOCUS39609</name>
</gene>
<feature type="chain" id="PRO_5044862529" evidence="16">
    <location>
        <begin position="24"/>
        <end position="655"/>
    </location>
</feature>
<dbReference type="InterPro" id="IPR002902">
    <property type="entry name" value="GNK2"/>
</dbReference>
<evidence type="ECO:0000256" key="2">
    <source>
        <dbReference type="ARBA" id="ARBA00022527"/>
    </source>
</evidence>
<dbReference type="InterPro" id="IPR011009">
    <property type="entry name" value="Kinase-like_dom_sf"/>
</dbReference>
<comment type="caution">
    <text evidence="19">The sequence shown here is derived from an EMBL/GenBank/DDBJ whole genome shotgun (WGS) entry which is preliminary data.</text>
</comment>
<comment type="subcellular location">
    <subcellularLocation>
        <location evidence="1">Membrane</location>
        <topology evidence="1">Single-pass membrane protein</topology>
    </subcellularLocation>
</comment>
<evidence type="ECO:0000256" key="5">
    <source>
        <dbReference type="ARBA" id="ARBA00022692"/>
    </source>
</evidence>